<dbReference type="PROSITE" id="PS00131">
    <property type="entry name" value="CARBOXYPEPT_SER_SER"/>
    <property type="match status" value="1"/>
</dbReference>
<dbReference type="HOGENOM" id="CLU_008523_12_3_1"/>
<dbReference type="EC" id="3.4.16.-" evidence="6"/>
<dbReference type="GeneID" id="18765162"/>
<organism evidence="8 9">
    <name type="scientific">Marssonina brunnea f. sp. multigermtubi (strain MB_m1)</name>
    <name type="common">Marssonina leaf spot fungus</name>
    <dbReference type="NCBI Taxonomy" id="1072389"/>
    <lineage>
        <taxon>Eukaryota</taxon>
        <taxon>Fungi</taxon>
        <taxon>Dikarya</taxon>
        <taxon>Ascomycota</taxon>
        <taxon>Pezizomycotina</taxon>
        <taxon>Leotiomycetes</taxon>
        <taxon>Helotiales</taxon>
        <taxon>Drepanopezizaceae</taxon>
        <taxon>Drepanopeziza</taxon>
    </lineage>
</organism>
<dbReference type="OrthoDB" id="443318at2759"/>
<dbReference type="eggNOG" id="KOG1282">
    <property type="taxonomic scope" value="Eukaryota"/>
</dbReference>
<dbReference type="Gene3D" id="3.40.50.1820">
    <property type="entry name" value="alpha/beta hydrolase"/>
    <property type="match status" value="1"/>
</dbReference>
<keyword evidence="3 6" id="KW-0645">Protease</keyword>
<dbReference type="SUPFAM" id="SSF53474">
    <property type="entry name" value="alpha/beta-Hydrolases"/>
    <property type="match status" value="1"/>
</dbReference>
<dbReference type="InterPro" id="IPR029058">
    <property type="entry name" value="AB_hydrolase_fold"/>
</dbReference>
<feature type="region of interest" description="Disordered" evidence="7">
    <location>
        <begin position="30"/>
        <end position="59"/>
    </location>
</feature>
<dbReference type="GO" id="GO:0006508">
    <property type="term" value="P:proteolysis"/>
    <property type="evidence" value="ECO:0007669"/>
    <property type="project" value="UniProtKB-KW"/>
</dbReference>
<evidence type="ECO:0000256" key="4">
    <source>
        <dbReference type="ARBA" id="ARBA00022801"/>
    </source>
</evidence>
<dbReference type="InterPro" id="IPR001563">
    <property type="entry name" value="Peptidase_S10"/>
</dbReference>
<reference evidence="8 9" key="1">
    <citation type="journal article" date="2012" name="BMC Genomics">
        <title>Sequencing the genome of Marssonina brunnea reveals fungus-poplar co-evolution.</title>
        <authorList>
            <person name="Zhu S."/>
            <person name="Cao Y.-Z."/>
            <person name="Jiang C."/>
            <person name="Tan B.-Y."/>
            <person name="Wang Z."/>
            <person name="Feng S."/>
            <person name="Zhang L."/>
            <person name="Su X.-H."/>
            <person name="Brejova B."/>
            <person name="Vinar T."/>
            <person name="Xu M."/>
            <person name="Wang M.-X."/>
            <person name="Zhang S.-G."/>
            <person name="Huang M.-R."/>
            <person name="Wu R."/>
            <person name="Zhou Y."/>
        </authorList>
    </citation>
    <scope>NUCLEOTIDE SEQUENCE [LARGE SCALE GENOMIC DNA]</scope>
    <source>
        <strain evidence="8 9">MB_m1</strain>
    </source>
</reference>
<dbReference type="Pfam" id="PF00450">
    <property type="entry name" value="Peptidase_S10"/>
    <property type="match status" value="1"/>
</dbReference>
<dbReference type="InterPro" id="IPR018202">
    <property type="entry name" value="Ser_caboxypep_ser_AS"/>
</dbReference>
<comment type="similarity">
    <text evidence="1 6">Belongs to the peptidase S10 family.</text>
</comment>
<feature type="chain" id="PRO_5006526915" description="Carboxypeptidase" evidence="6">
    <location>
        <begin position="20"/>
        <end position="550"/>
    </location>
</feature>
<evidence type="ECO:0000313" key="8">
    <source>
        <dbReference type="EMBL" id="EKD12658.1"/>
    </source>
</evidence>
<keyword evidence="5" id="KW-0325">Glycoprotein</keyword>
<evidence type="ECO:0000256" key="5">
    <source>
        <dbReference type="ARBA" id="ARBA00023180"/>
    </source>
</evidence>
<dbReference type="Proteomes" id="UP000006753">
    <property type="component" value="Unassembled WGS sequence"/>
</dbReference>
<accession>K1WVJ3</accession>
<dbReference type="GO" id="GO:0004185">
    <property type="term" value="F:serine-type carboxypeptidase activity"/>
    <property type="evidence" value="ECO:0007669"/>
    <property type="project" value="UniProtKB-UniRule"/>
</dbReference>
<keyword evidence="9" id="KW-1185">Reference proteome</keyword>
<evidence type="ECO:0000256" key="1">
    <source>
        <dbReference type="ARBA" id="ARBA00009431"/>
    </source>
</evidence>
<evidence type="ECO:0000256" key="6">
    <source>
        <dbReference type="RuleBase" id="RU361156"/>
    </source>
</evidence>
<feature type="signal peptide" evidence="6">
    <location>
        <begin position="1"/>
        <end position="19"/>
    </location>
</feature>
<dbReference type="EMBL" id="JH921455">
    <property type="protein sequence ID" value="EKD12658.1"/>
    <property type="molecule type" value="Genomic_DNA"/>
</dbReference>
<sequence length="550" mass="59647">MRHFSSALLLLAATALVSALQDPHEYAAKLARASQDSPGGKTAHKDGSGCQDSAKHSVGAFSNPKTARFAVKGNKLPDVNFDIGESYAGTLSVTNVSSAADRLYFWFFPSANPAAKKEIVIWLNGGPGCSSMQGVLQENGPLLWAPGTYEAVPNPYSWTKLTNVVYIDQPVGTGFSQGNVPVNNETDVSRHFLGFWKNFVDTFSLKGYKVYITGESYAGQYIPYIAAAMLDTGDKSYFNVSGIQINDPLINYPATMREVTVIPALERYNNVIPLDEPTVTLLKSQADSCGYTDFHNNHTNNFPPTGPIPEPPSPSAPGCNLCSIAPNCSLYALVVVAALQNNPCFNSLHLTDFCPYLWNAQGYPSLAGGPNNYFNRSDVQRAINAPKTDYYVCLPRPNLFPREDTSLPSGLGPLPSVIERTKNVIIAHGMLDFLLFAEGSLITIQNMTWGGLQGFQSRPSASKNFWVPFHDSIETIIGLVSAPLPNPAPQYNTAGAGHQGTTHSERGLTFVTVDLAGHFMPQYTPGAAFRQLEFLLGRISSLEQRGPYTA</sequence>
<dbReference type="MEROPS" id="S10.014"/>
<evidence type="ECO:0000256" key="2">
    <source>
        <dbReference type="ARBA" id="ARBA00022645"/>
    </source>
</evidence>
<dbReference type="RefSeq" id="XP_007297116.1">
    <property type="nucleotide sequence ID" value="XM_007297054.1"/>
</dbReference>
<keyword evidence="2 6" id="KW-0121">Carboxypeptidase</keyword>
<dbReference type="PANTHER" id="PTHR11802:SF116">
    <property type="entry name" value="CARBOXYPEPTIDASE"/>
    <property type="match status" value="1"/>
</dbReference>
<keyword evidence="6" id="KW-0732">Signal</keyword>
<gene>
    <name evidence="8" type="ORF">MBM_09227</name>
</gene>
<evidence type="ECO:0000256" key="3">
    <source>
        <dbReference type="ARBA" id="ARBA00022670"/>
    </source>
</evidence>
<proteinExistence type="inferred from homology"/>
<evidence type="ECO:0000313" key="9">
    <source>
        <dbReference type="Proteomes" id="UP000006753"/>
    </source>
</evidence>
<dbReference type="PANTHER" id="PTHR11802">
    <property type="entry name" value="SERINE PROTEASE FAMILY S10 SERINE CARBOXYPEPTIDASE"/>
    <property type="match status" value="1"/>
</dbReference>
<dbReference type="KEGG" id="mbe:MBM_09227"/>
<dbReference type="InParanoid" id="K1WVJ3"/>
<keyword evidence="4 6" id="KW-0378">Hydrolase</keyword>
<evidence type="ECO:0000256" key="7">
    <source>
        <dbReference type="SAM" id="MobiDB-lite"/>
    </source>
</evidence>
<protein>
    <recommendedName>
        <fullName evidence="6">Carboxypeptidase</fullName>
        <ecNumber evidence="6">3.4.16.-</ecNumber>
    </recommendedName>
</protein>
<dbReference type="PRINTS" id="PR00724">
    <property type="entry name" value="CRBOXYPTASEC"/>
</dbReference>
<dbReference type="AlphaFoldDB" id="K1WVJ3"/>
<dbReference type="OMA" id="PYHYGLA"/>
<name>K1WVJ3_MARBU</name>